<dbReference type="EMBL" id="JABFAD010000007">
    <property type="protein sequence ID" value="MBA0803551.1"/>
    <property type="molecule type" value="Genomic_DNA"/>
</dbReference>
<reference evidence="2 3" key="1">
    <citation type="journal article" date="2019" name="Genome Biol. Evol.">
        <title>Insights into the evolution of the New World diploid cottons (Gossypium, subgenus Houzingenia) based on genome sequencing.</title>
        <authorList>
            <person name="Grover C.E."/>
            <person name="Arick M.A. 2nd"/>
            <person name="Thrash A."/>
            <person name="Conover J.L."/>
            <person name="Sanders W.S."/>
            <person name="Peterson D.G."/>
            <person name="Frelichowski J.E."/>
            <person name="Scheffler J.A."/>
            <person name="Scheffler B.E."/>
            <person name="Wendel J.F."/>
        </authorList>
    </citation>
    <scope>NUCLEOTIDE SEQUENCE [LARGE SCALE GENOMIC DNA]</scope>
    <source>
        <strain evidence="2">0</strain>
        <tissue evidence="2">Leaf</tissue>
    </source>
</reference>
<proteinExistence type="predicted"/>
<comment type="caution">
    <text evidence="2">The sequence shown here is derived from an EMBL/GenBank/DDBJ whole genome shotgun (WGS) entry which is preliminary data.</text>
</comment>
<organism evidence="2 3">
    <name type="scientific">Gossypium harknessii</name>
    <dbReference type="NCBI Taxonomy" id="34285"/>
    <lineage>
        <taxon>Eukaryota</taxon>
        <taxon>Viridiplantae</taxon>
        <taxon>Streptophyta</taxon>
        <taxon>Embryophyta</taxon>
        <taxon>Tracheophyta</taxon>
        <taxon>Spermatophyta</taxon>
        <taxon>Magnoliopsida</taxon>
        <taxon>eudicotyledons</taxon>
        <taxon>Gunneridae</taxon>
        <taxon>Pentapetalae</taxon>
        <taxon>rosids</taxon>
        <taxon>malvids</taxon>
        <taxon>Malvales</taxon>
        <taxon>Malvaceae</taxon>
        <taxon>Malvoideae</taxon>
        <taxon>Gossypium</taxon>
    </lineage>
</organism>
<feature type="compositionally biased region" description="Basic and acidic residues" evidence="1">
    <location>
        <begin position="22"/>
        <end position="36"/>
    </location>
</feature>
<sequence length="68" mass="7997">MIGKKLVLSQCYLLLKKKMHERPTKNRRMAKDEPKKLKPGHLSRKGLLMTCPQCGQYGHNKRFWTNSN</sequence>
<evidence type="ECO:0000313" key="3">
    <source>
        <dbReference type="Proteomes" id="UP000593560"/>
    </source>
</evidence>
<evidence type="ECO:0000256" key="1">
    <source>
        <dbReference type="SAM" id="MobiDB-lite"/>
    </source>
</evidence>
<gene>
    <name evidence="2" type="ORF">Gohar_013748</name>
</gene>
<accession>A0A7J9H130</accession>
<feature type="region of interest" description="Disordered" evidence="1">
    <location>
        <begin position="22"/>
        <end position="42"/>
    </location>
</feature>
<dbReference type="OrthoDB" id="1000627at2759"/>
<keyword evidence="3" id="KW-1185">Reference proteome</keyword>
<evidence type="ECO:0000313" key="2">
    <source>
        <dbReference type="EMBL" id="MBA0803551.1"/>
    </source>
</evidence>
<dbReference type="AlphaFoldDB" id="A0A7J9H130"/>
<name>A0A7J9H130_9ROSI</name>
<dbReference type="Proteomes" id="UP000593560">
    <property type="component" value="Unassembled WGS sequence"/>
</dbReference>
<protein>
    <submittedName>
        <fullName evidence="2">Uncharacterized protein</fullName>
    </submittedName>
</protein>
<feature type="non-terminal residue" evidence="2">
    <location>
        <position position="68"/>
    </location>
</feature>